<evidence type="ECO:0000313" key="3">
    <source>
        <dbReference type="Proteomes" id="UP000540787"/>
    </source>
</evidence>
<dbReference type="Proteomes" id="UP000540787">
    <property type="component" value="Unassembled WGS sequence"/>
</dbReference>
<organism evidence="2 3">
    <name type="scientific">Massilia aurea</name>
    <dbReference type="NCBI Taxonomy" id="373040"/>
    <lineage>
        <taxon>Bacteria</taxon>
        <taxon>Pseudomonadati</taxon>
        <taxon>Pseudomonadota</taxon>
        <taxon>Betaproteobacteria</taxon>
        <taxon>Burkholderiales</taxon>
        <taxon>Oxalobacteraceae</taxon>
        <taxon>Telluria group</taxon>
        <taxon>Massilia</taxon>
    </lineage>
</organism>
<dbReference type="AlphaFoldDB" id="A0A7W9WXC0"/>
<evidence type="ECO:0000256" key="1">
    <source>
        <dbReference type="SAM" id="SignalP"/>
    </source>
</evidence>
<dbReference type="RefSeq" id="WP_183550199.1">
    <property type="nucleotide sequence ID" value="NZ_JACHBX010000001.1"/>
</dbReference>
<sequence>MPAPSALHRLSPVALCAGAFWCFPAGAAPTPSTEGIQLLAGIGWAHDDNLLRQADGAPALGGGRSDSYRTFEAGVALDKHISRQRLAATASVSKTAFDRFRQLDYTGHDLQATWFWHLGTQFDGRVEALDIRTLAPYTDFNSDQRNLRQQRRQAFDAGWQLHPSWKLRAGAERDKASYDLAIQRFNNRTEQACETELLYQPRGGSALGLVARRVKGSYPYRRPAIATMLTDDFTQDELKLRVNWLATGSTMVQGLAGYVRREQPSYGEGVTSGVNGRINAFYTPRGQVSYQAGVWREFAPIESPFVSYTLNKGVSIGVNWAASARLALEASATYERRSYTGRGDFTGADALRDAIRSASVRAVWQARPGVKVVAAVVHQARTASGLGIGKFDANVVQVSANVLF</sequence>
<dbReference type="NCBIfam" id="TIGR03014">
    <property type="entry name" value="EpsL"/>
    <property type="match status" value="1"/>
</dbReference>
<name>A0A7W9WXC0_9BURK</name>
<proteinExistence type="predicted"/>
<protein>
    <submittedName>
        <fullName evidence="2">Exopolysaccharide biosynthesis operon protein EpsL</fullName>
    </submittedName>
</protein>
<feature type="chain" id="PRO_5031054127" evidence="1">
    <location>
        <begin position="28"/>
        <end position="404"/>
    </location>
</feature>
<reference evidence="2 3" key="1">
    <citation type="submission" date="2020-08" db="EMBL/GenBank/DDBJ databases">
        <title>The Agave Microbiome: Exploring the role of microbial communities in plant adaptations to desert environments.</title>
        <authorList>
            <person name="Partida-Martinez L.P."/>
        </authorList>
    </citation>
    <scope>NUCLEOTIDE SEQUENCE [LARGE SCALE GENOMIC DNA]</scope>
    <source>
        <strain evidence="2 3">AT3.2</strain>
    </source>
</reference>
<evidence type="ECO:0000313" key="2">
    <source>
        <dbReference type="EMBL" id="MBB6132256.1"/>
    </source>
</evidence>
<dbReference type="InterPro" id="IPR017465">
    <property type="entry name" value="EpsL_proteobac"/>
</dbReference>
<feature type="signal peptide" evidence="1">
    <location>
        <begin position="1"/>
        <end position="27"/>
    </location>
</feature>
<comment type="caution">
    <text evidence="2">The sequence shown here is derived from an EMBL/GenBank/DDBJ whole genome shotgun (WGS) entry which is preliminary data.</text>
</comment>
<accession>A0A7W9WXC0</accession>
<dbReference type="EMBL" id="JACHBX010000001">
    <property type="protein sequence ID" value="MBB6132256.1"/>
    <property type="molecule type" value="Genomic_DNA"/>
</dbReference>
<keyword evidence="1" id="KW-0732">Signal</keyword>
<dbReference type="SUPFAM" id="SSF56935">
    <property type="entry name" value="Porins"/>
    <property type="match status" value="1"/>
</dbReference>
<gene>
    <name evidence="2" type="ORF">HD842_000367</name>
</gene>
<keyword evidence="3" id="KW-1185">Reference proteome</keyword>